<gene>
    <name evidence="1" type="ORF">NEZAVI_LOCUS13034</name>
</gene>
<dbReference type="EMBL" id="OV725082">
    <property type="protein sequence ID" value="CAH1404665.1"/>
    <property type="molecule type" value="Genomic_DNA"/>
</dbReference>
<evidence type="ECO:0000313" key="1">
    <source>
        <dbReference type="EMBL" id="CAH1404665.1"/>
    </source>
</evidence>
<sequence>MTTDILALTPPRIYSETAEKYGTIPVDSHSLVILKRRLGNAGVYRPNASDGIVQYANGLAWFQTGNKDTTVDDMRTSLRTFTRGSTDKWIGLEHAKSQDDTPYRLPRVHYFPPPPPVPSKSREMLQATFPASVIPRVVVL</sequence>
<protein>
    <submittedName>
        <fullName evidence="1">Uncharacterized protein</fullName>
    </submittedName>
</protein>
<accession>A0A9P0MU91</accession>
<evidence type="ECO:0000313" key="2">
    <source>
        <dbReference type="Proteomes" id="UP001152798"/>
    </source>
</evidence>
<dbReference type="AlphaFoldDB" id="A0A9P0MU91"/>
<proteinExistence type="predicted"/>
<keyword evidence="2" id="KW-1185">Reference proteome</keyword>
<dbReference type="Proteomes" id="UP001152798">
    <property type="component" value="Chromosome 6"/>
</dbReference>
<reference evidence="1" key="1">
    <citation type="submission" date="2022-01" db="EMBL/GenBank/DDBJ databases">
        <authorList>
            <person name="King R."/>
        </authorList>
    </citation>
    <scope>NUCLEOTIDE SEQUENCE</scope>
</reference>
<organism evidence="1 2">
    <name type="scientific">Nezara viridula</name>
    <name type="common">Southern green stink bug</name>
    <name type="synonym">Cimex viridulus</name>
    <dbReference type="NCBI Taxonomy" id="85310"/>
    <lineage>
        <taxon>Eukaryota</taxon>
        <taxon>Metazoa</taxon>
        <taxon>Ecdysozoa</taxon>
        <taxon>Arthropoda</taxon>
        <taxon>Hexapoda</taxon>
        <taxon>Insecta</taxon>
        <taxon>Pterygota</taxon>
        <taxon>Neoptera</taxon>
        <taxon>Paraneoptera</taxon>
        <taxon>Hemiptera</taxon>
        <taxon>Heteroptera</taxon>
        <taxon>Panheteroptera</taxon>
        <taxon>Pentatomomorpha</taxon>
        <taxon>Pentatomoidea</taxon>
        <taxon>Pentatomidae</taxon>
        <taxon>Pentatominae</taxon>
        <taxon>Nezara</taxon>
    </lineage>
</organism>
<name>A0A9P0MU91_NEZVI</name>